<proteinExistence type="predicted"/>
<feature type="domain" description="HTH araC/xylS-type" evidence="3">
    <location>
        <begin position="190"/>
        <end position="287"/>
    </location>
</feature>
<dbReference type="SUPFAM" id="SSF46689">
    <property type="entry name" value="Homeodomain-like"/>
    <property type="match status" value="2"/>
</dbReference>
<comment type="caution">
    <text evidence="4">The sequence shown here is derived from an EMBL/GenBank/DDBJ whole genome shotgun (WGS) entry which is preliminary data.</text>
</comment>
<dbReference type="Proteomes" id="UP000602745">
    <property type="component" value="Unassembled WGS sequence"/>
</dbReference>
<keyword evidence="1" id="KW-0805">Transcription regulation</keyword>
<reference evidence="4" key="1">
    <citation type="journal article" date="2014" name="Int. J. Syst. Evol. Microbiol.">
        <title>Complete genome sequence of Corynebacterium casei LMG S-19264T (=DSM 44701T), isolated from a smear-ripened cheese.</title>
        <authorList>
            <consortium name="US DOE Joint Genome Institute (JGI-PGF)"/>
            <person name="Walter F."/>
            <person name="Albersmeier A."/>
            <person name="Kalinowski J."/>
            <person name="Ruckert C."/>
        </authorList>
    </citation>
    <scope>NUCLEOTIDE SEQUENCE</scope>
    <source>
        <strain evidence="4">CCM 7684</strain>
    </source>
</reference>
<evidence type="ECO:0000259" key="3">
    <source>
        <dbReference type="PROSITE" id="PS01124"/>
    </source>
</evidence>
<dbReference type="GO" id="GO:0043565">
    <property type="term" value="F:sequence-specific DNA binding"/>
    <property type="evidence" value="ECO:0007669"/>
    <property type="project" value="InterPro"/>
</dbReference>
<dbReference type="PANTHER" id="PTHR47893">
    <property type="entry name" value="REGULATORY PROTEIN PCHR"/>
    <property type="match status" value="1"/>
</dbReference>
<evidence type="ECO:0000313" key="5">
    <source>
        <dbReference type="Proteomes" id="UP000602745"/>
    </source>
</evidence>
<dbReference type="PANTHER" id="PTHR47893:SF1">
    <property type="entry name" value="REGULATORY PROTEIN PCHR"/>
    <property type="match status" value="1"/>
</dbReference>
<dbReference type="GO" id="GO:0003700">
    <property type="term" value="F:DNA-binding transcription factor activity"/>
    <property type="evidence" value="ECO:0007669"/>
    <property type="project" value="InterPro"/>
</dbReference>
<dbReference type="InterPro" id="IPR009057">
    <property type="entry name" value="Homeodomain-like_sf"/>
</dbReference>
<evidence type="ECO:0000313" key="4">
    <source>
        <dbReference type="EMBL" id="GGE54029.1"/>
    </source>
</evidence>
<reference evidence="4" key="2">
    <citation type="submission" date="2020-09" db="EMBL/GenBank/DDBJ databases">
        <authorList>
            <person name="Sun Q."/>
            <person name="Sedlacek I."/>
        </authorList>
    </citation>
    <scope>NUCLEOTIDE SEQUENCE</scope>
    <source>
        <strain evidence="4">CCM 7684</strain>
    </source>
</reference>
<dbReference type="PROSITE" id="PS01124">
    <property type="entry name" value="HTH_ARAC_FAMILY_2"/>
    <property type="match status" value="1"/>
</dbReference>
<dbReference type="RefSeq" id="WP_188411016.1">
    <property type="nucleotide sequence ID" value="NZ_BMCP01000007.1"/>
</dbReference>
<evidence type="ECO:0000256" key="1">
    <source>
        <dbReference type="ARBA" id="ARBA00023015"/>
    </source>
</evidence>
<protein>
    <submittedName>
        <fullName evidence="4">AraC family transcriptional regulator</fullName>
    </submittedName>
</protein>
<keyword evidence="2" id="KW-0804">Transcription</keyword>
<organism evidence="4 5">
    <name type="scientific">Agaricicola taiwanensis</name>
    <dbReference type="NCBI Taxonomy" id="591372"/>
    <lineage>
        <taxon>Bacteria</taxon>
        <taxon>Pseudomonadati</taxon>
        <taxon>Pseudomonadota</taxon>
        <taxon>Alphaproteobacteria</taxon>
        <taxon>Rhodobacterales</taxon>
        <taxon>Paracoccaceae</taxon>
        <taxon>Agaricicola</taxon>
    </lineage>
</organism>
<dbReference type="Gene3D" id="1.10.10.60">
    <property type="entry name" value="Homeodomain-like"/>
    <property type="match status" value="1"/>
</dbReference>
<gene>
    <name evidence="4" type="ORF">GCM10007276_33900</name>
</gene>
<dbReference type="AlphaFoldDB" id="A0A8J3E0C5"/>
<evidence type="ECO:0000256" key="2">
    <source>
        <dbReference type="ARBA" id="ARBA00023163"/>
    </source>
</evidence>
<accession>A0A8J3E0C5</accession>
<dbReference type="Pfam" id="PF12833">
    <property type="entry name" value="HTH_18"/>
    <property type="match status" value="1"/>
</dbReference>
<dbReference type="EMBL" id="BMCP01000007">
    <property type="protein sequence ID" value="GGE54029.1"/>
    <property type="molecule type" value="Genomic_DNA"/>
</dbReference>
<dbReference type="SMART" id="SM00342">
    <property type="entry name" value="HTH_ARAC"/>
    <property type="match status" value="1"/>
</dbReference>
<name>A0A8J3E0C5_9RHOB</name>
<sequence>MKILPHTVSTHLEGRVLIAAGDMIYDEPYHSTLPIGDGLRILTILNGEMTLKAGDLERQTFTGPTNIAIFSDGLAPRDQRIREKLRYRCVLIQIDRSLVAAESALDPVDLLRRSAGSHQAGPVILNARRADPASEAVAAQILSCPETPSFDFYRLGKALELTSLVLDGFDVDRPAMKPSRLTPSDAERIKAARDILIATPSAPPDIATLASQTGLNTIKLNRGFRMLYGATPYAFLQEHRLQIGYKLLASGHLSVGQVAAETGYTQAHFATLFRKRFGLPPSALLMSAYQENLE</sequence>
<dbReference type="InterPro" id="IPR053142">
    <property type="entry name" value="PchR_regulatory_protein"/>
</dbReference>
<dbReference type="InterPro" id="IPR018060">
    <property type="entry name" value="HTH_AraC"/>
</dbReference>
<keyword evidence="5" id="KW-1185">Reference proteome</keyword>